<dbReference type="PANTHER" id="PTHR11592:SF78">
    <property type="entry name" value="GLUTATHIONE PEROXIDASE"/>
    <property type="match status" value="1"/>
</dbReference>
<evidence type="ECO:0000256" key="1">
    <source>
        <dbReference type="ARBA" id="ARBA00006926"/>
    </source>
</evidence>
<dbReference type="Proteomes" id="UP000198034">
    <property type="component" value="Unassembled WGS sequence"/>
</dbReference>
<dbReference type="SUPFAM" id="SSF52833">
    <property type="entry name" value="Thioredoxin-like"/>
    <property type="match status" value="1"/>
</dbReference>
<dbReference type="CDD" id="cd00340">
    <property type="entry name" value="GSH_Peroxidase"/>
    <property type="match status" value="1"/>
</dbReference>
<dbReference type="GO" id="GO:0004601">
    <property type="term" value="F:peroxidase activity"/>
    <property type="evidence" value="ECO:0007669"/>
    <property type="project" value="UniProtKB-KW"/>
</dbReference>
<organism evidence="5 6">
    <name type="scientific">Flavobacterium columnare</name>
    <dbReference type="NCBI Taxonomy" id="996"/>
    <lineage>
        <taxon>Bacteria</taxon>
        <taxon>Pseudomonadati</taxon>
        <taxon>Bacteroidota</taxon>
        <taxon>Flavobacteriia</taxon>
        <taxon>Flavobacteriales</taxon>
        <taxon>Flavobacteriaceae</taxon>
        <taxon>Flavobacterium</taxon>
    </lineage>
</organism>
<evidence type="ECO:0000256" key="2">
    <source>
        <dbReference type="ARBA" id="ARBA00022559"/>
    </source>
</evidence>
<reference evidence="5 6" key="1">
    <citation type="journal article" date="2017" name="Infect. Genet. Evol.">
        <title>Comparative genome analysis of fish pathogen Flavobacterium columnare reveals extensive sequence diversity within the species.</title>
        <authorList>
            <person name="Kayansamruaj P."/>
            <person name="Dong H.T."/>
            <person name="Hirono I."/>
            <person name="Kondo H."/>
            <person name="Senapin S."/>
            <person name="Rodkhum C."/>
        </authorList>
    </citation>
    <scope>NUCLEOTIDE SEQUENCE [LARGE SCALE GENOMIC DNA]</scope>
    <source>
        <strain evidence="5 6">1214</strain>
    </source>
</reference>
<name>A0A2D0AHI8_9FLAO</name>
<dbReference type="PROSITE" id="PS51257">
    <property type="entry name" value="PROKAR_LIPOPROTEIN"/>
    <property type="match status" value="1"/>
</dbReference>
<dbReference type="Pfam" id="PF00255">
    <property type="entry name" value="GSHPx"/>
    <property type="match status" value="1"/>
</dbReference>
<dbReference type="PROSITE" id="PS51355">
    <property type="entry name" value="GLUTATHIONE_PEROXID_3"/>
    <property type="match status" value="1"/>
</dbReference>
<accession>A0A2D0AHI8</accession>
<dbReference type="OrthoDB" id="9789406at2"/>
<dbReference type="EMBL" id="MTCY01000038">
    <property type="protein sequence ID" value="OWP75600.1"/>
    <property type="molecule type" value="Genomic_DNA"/>
</dbReference>
<dbReference type="PROSITE" id="PS00460">
    <property type="entry name" value="GLUTATHIONE_PEROXID_1"/>
    <property type="match status" value="1"/>
</dbReference>
<dbReference type="PRINTS" id="PR01011">
    <property type="entry name" value="GLUTPROXDASE"/>
</dbReference>
<gene>
    <name evidence="5" type="ORF">BWK62_11610</name>
</gene>
<sequence length="204" mass="23277">MKKGVLLLMSMLVFSCKNQEETLKNDDSSREAKGLQEIVIEKNLEGQTIYQYQVIDVNGKIFDFSKLRGKKIMIVNTATDCGFTDQLELLQQMYVKYKRKGLEIVAFPSNDFGDSEPLENSEINAFCKKKYGVTFPIMAKVSLKGSNKNPVYQFLMNKNKNGLKDNVLHWNFQKYLINESGHVDQVLGPHITPDSPAVLEWIKS</sequence>
<evidence type="ECO:0000256" key="4">
    <source>
        <dbReference type="RuleBase" id="RU000499"/>
    </source>
</evidence>
<dbReference type="InterPro" id="IPR000889">
    <property type="entry name" value="Glutathione_peroxidase"/>
</dbReference>
<evidence type="ECO:0000313" key="5">
    <source>
        <dbReference type="EMBL" id="OWP75600.1"/>
    </source>
</evidence>
<dbReference type="InterPro" id="IPR036249">
    <property type="entry name" value="Thioredoxin-like_sf"/>
</dbReference>
<protein>
    <recommendedName>
        <fullName evidence="4">Glutathione peroxidase</fullName>
    </recommendedName>
</protein>
<dbReference type="Gene3D" id="3.40.30.10">
    <property type="entry name" value="Glutaredoxin"/>
    <property type="match status" value="1"/>
</dbReference>
<evidence type="ECO:0000313" key="6">
    <source>
        <dbReference type="Proteomes" id="UP000198034"/>
    </source>
</evidence>
<dbReference type="GO" id="GO:0034599">
    <property type="term" value="P:cellular response to oxidative stress"/>
    <property type="evidence" value="ECO:0007669"/>
    <property type="project" value="TreeGrafter"/>
</dbReference>
<dbReference type="InterPro" id="IPR029759">
    <property type="entry name" value="GPX_AS"/>
</dbReference>
<dbReference type="PANTHER" id="PTHR11592">
    <property type="entry name" value="GLUTATHIONE PEROXIDASE"/>
    <property type="match status" value="1"/>
</dbReference>
<proteinExistence type="inferred from homology"/>
<evidence type="ECO:0000256" key="3">
    <source>
        <dbReference type="ARBA" id="ARBA00023002"/>
    </source>
</evidence>
<comment type="similarity">
    <text evidence="1 4">Belongs to the glutathione peroxidase family.</text>
</comment>
<keyword evidence="2 4" id="KW-0575">Peroxidase</keyword>
<comment type="caution">
    <text evidence="5">The sequence shown here is derived from an EMBL/GenBank/DDBJ whole genome shotgun (WGS) entry which is preliminary data.</text>
</comment>
<dbReference type="AlphaFoldDB" id="A0A2D0AHI8"/>
<keyword evidence="3 4" id="KW-0560">Oxidoreductase</keyword>